<dbReference type="eggNOG" id="ENOG502ZBDB">
    <property type="taxonomic scope" value="Bacteria"/>
</dbReference>
<proteinExistence type="predicted"/>
<reference evidence="3 4" key="1">
    <citation type="submission" date="2013-03" db="EMBL/GenBank/DDBJ databases">
        <title>The Genome Sequence of Enterococcus saccharolyticus ATCC_43076 (Illumina only assembly).</title>
        <authorList>
            <consortium name="The Broad Institute Genomics Platform"/>
            <consortium name="The Broad Institute Genome Sequencing Center for Infectious Disease"/>
            <person name="Earl A."/>
            <person name="Russ C."/>
            <person name="Gilmore M."/>
            <person name="Surin D."/>
            <person name="Walker B."/>
            <person name="Young S."/>
            <person name="Zeng Q."/>
            <person name="Gargeya S."/>
            <person name="Fitzgerald M."/>
            <person name="Haas B."/>
            <person name="Abouelleil A."/>
            <person name="Allen A.W."/>
            <person name="Alvarado L."/>
            <person name="Arachchi H.M."/>
            <person name="Berlin A.M."/>
            <person name="Chapman S.B."/>
            <person name="Gainer-Dewar J."/>
            <person name="Goldberg J."/>
            <person name="Griggs A."/>
            <person name="Gujja S."/>
            <person name="Hansen M."/>
            <person name="Howarth C."/>
            <person name="Imamovic A."/>
            <person name="Ireland A."/>
            <person name="Larimer J."/>
            <person name="McCowan C."/>
            <person name="Murphy C."/>
            <person name="Pearson M."/>
            <person name="Poon T.W."/>
            <person name="Priest M."/>
            <person name="Roberts A."/>
            <person name="Saif S."/>
            <person name="Shea T."/>
            <person name="Sisk P."/>
            <person name="Sykes S."/>
            <person name="Wortman J."/>
            <person name="Nusbaum C."/>
            <person name="Birren B."/>
        </authorList>
    </citation>
    <scope>NUCLEOTIDE SEQUENCE [LARGE SCALE GENOMIC DNA]</scope>
    <source>
        <strain evidence="3 4">ATCC 43076</strain>
    </source>
</reference>
<dbReference type="HOGENOM" id="CLU_119951_0_0_9"/>
<dbReference type="InterPro" id="IPR026889">
    <property type="entry name" value="Zn_Tnp"/>
</dbReference>
<dbReference type="InterPro" id="IPR007069">
    <property type="entry name" value="Transposase_32"/>
</dbReference>
<dbReference type="GO" id="GO:0003677">
    <property type="term" value="F:DNA binding"/>
    <property type="evidence" value="ECO:0007669"/>
    <property type="project" value="InterPro"/>
</dbReference>
<dbReference type="PATRIC" id="fig|1139996.3.peg.1834"/>
<keyword evidence="4" id="KW-1185">Reference proteome</keyword>
<evidence type="ECO:0000313" key="4">
    <source>
        <dbReference type="Proteomes" id="UP000014136"/>
    </source>
</evidence>
<dbReference type="EMBL" id="AHYT01000009">
    <property type="protein sequence ID" value="EOT27948.1"/>
    <property type="molecule type" value="Genomic_DNA"/>
</dbReference>
<dbReference type="PANTHER" id="PTHR37023">
    <property type="entry name" value="TRANSPOSASE"/>
    <property type="match status" value="1"/>
</dbReference>
<dbReference type="Proteomes" id="UP000014136">
    <property type="component" value="Unassembled WGS sequence"/>
</dbReference>
<feature type="domain" description="Transposase zinc-binding" evidence="2">
    <location>
        <begin position="15"/>
        <end position="103"/>
    </location>
</feature>
<accession>S0NLW8</accession>
<dbReference type="AlphaFoldDB" id="S0NLW8"/>
<dbReference type="PANTHER" id="PTHR37023:SF1">
    <property type="entry name" value="ISSOD25 TRANSPOSASE TNPA_ISSOD25"/>
    <property type="match status" value="1"/>
</dbReference>
<dbReference type="Pfam" id="PF14319">
    <property type="entry name" value="Zn_Tnp_IS91"/>
    <property type="match status" value="1"/>
</dbReference>
<gene>
    <name evidence="3" type="ORF">OMQ_01862</name>
</gene>
<name>S0NLW8_9ENTE</name>
<sequence>MKKNLLQAIFFDEYNHWDRFVEKYGRRIRPVVKKEVKKFRNCRDIRKGYRLFVCECCHDVKTVPLSCKGKFCPSCSIGESQKWAEVTSNDLFRVVHRHVIFTIDEGLRDIFLLEEYRKELLKGLMDEAAQIILNFYKKSGLQPGIIATLHTFGSKLEFNPHVHMVVTMGGVTKKDSGKATTIYLIRC</sequence>
<evidence type="ECO:0000259" key="1">
    <source>
        <dbReference type="Pfam" id="PF04986"/>
    </source>
</evidence>
<dbReference type="GO" id="GO:0004803">
    <property type="term" value="F:transposase activity"/>
    <property type="evidence" value="ECO:0007669"/>
    <property type="project" value="InterPro"/>
</dbReference>
<dbReference type="GO" id="GO:0006313">
    <property type="term" value="P:DNA transposition"/>
    <property type="evidence" value="ECO:0007669"/>
    <property type="project" value="InterPro"/>
</dbReference>
<organism evidence="3 4">
    <name type="scientific">Enterococcus saccharolyticus subsp. saccharolyticus ATCC 43076</name>
    <dbReference type="NCBI Taxonomy" id="1139996"/>
    <lineage>
        <taxon>Bacteria</taxon>
        <taxon>Bacillati</taxon>
        <taxon>Bacillota</taxon>
        <taxon>Bacilli</taxon>
        <taxon>Lactobacillales</taxon>
        <taxon>Enterococcaceae</taxon>
        <taxon>Enterococcus</taxon>
    </lineage>
</organism>
<evidence type="ECO:0000313" key="3">
    <source>
        <dbReference type="EMBL" id="EOT27948.1"/>
    </source>
</evidence>
<protein>
    <submittedName>
        <fullName evidence="3">Uncharacterized protein</fullName>
    </submittedName>
</protein>
<comment type="caution">
    <text evidence="3">The sequence shown here is derived from an EMBL/GenBank/DDBJ whole genome shotgun (WGS) entry which is preliminary data.</text>
</comment>
<evidence type="ECO:0000259" key="2">
    <source>
        <dbReference type="Pfam" id="PF14319"/>
    </source>
</evidence>
<dbReference type="STRING" id="41997.RV16_GL001146"/>
<dbReference type="Pfam" id="PF04986">
    <property type="entry name" value="Y2_Tnp"/>
    <property type="match status" value="1"/>
</dbReference>
<feature type="domain" description="Transposase IS801/IS1294" evidence="1">
    <location>
        <begin position="144"/>
        <end position="179"/>
    </location>
</feature>